<gene>
    <name evidence="2" type="ORF">J5Y05_10700</name>
</gene>
<evidence type="ECO:0000256" key="1">
    <source>
        <dbReference type="SAM" id="MobiDB-lite"/>
    </source>
</evidence>
<sequence length="54" mass="5385">MSRSDRSALPPAVEAAVDRRHRAAPHQAPARATAPPGAPVPGARSVAPAAGGRP</sequence>
<dbReference type="EMBL" id="JAGPNL010000002">
    <property type="protein sequence ID" value="MBQ0826979.1"/>
    <property type="molecule type" value="Genomic_DNA"/>
</dbReference>
<accession>A0A940XLX5</accession>
<keyword evidence="3" id="KW-1185">Reference proteome</keyword>
<protein>
    <submittedName>
        <fullName evidence="2">Uncharacterized protein</fullName>
    </submittedName>
</protein>
<dbReference type="AlphaFoldDB" id="A0A940XLX5"/>
<proteinExistence type="predicted"/>
<evidence type="ECO:0000313" key="2">
    <source>
        <dbReference type="EMBL" id="MBQ0826979.1"/>
    </source>
</evidence>
<name>A0A940XLX5_9ACTN</name>
<feature type="region of interest" description="Disordered" evidence="1">
    <location>
        <begin position="1"/>
        <end position="54"/>
    </location>
</feature>
<organism evidence="2 3">
    <name type="scientific">Streptomyces tagetis</name>
    <dbReference type="NCBI Taxonomy" id="2820809"/>
    <lineage>
        <taxon>Bacteria</taxon>
        <taxon>Bacillati</taxon>
        <taxon>Actinomycetota</taxon>
        <taxon>Actinomycetes</taxon>
        <taxon>Kitasatosporales</taxon>
        <taxon>Streptomycetaceae</taxon>
        <taxon>Streptomyces</taxon>
    </lineage>
</organism>
<feature type="compositionally biased region" description="Low complexity" evidence="1">
    <location>
        <begin position="25"/>
        <end position="54"/>
    </location>
</feature>
<dbReference type="Proteomes" id="UP000677875">
    <property type="component" value="Unassembled WGS sequence"/>
</dbReference>
<dbReference type="RefSeq" id="WP_210870850.1">
    <property type="nucleotide sequence ID" value="NZ_JAGPNL010000002.1"/>
</dbReference>
<comment type="caution">
    <text evidence="2">The sequence shown here is derived from an EMBL/GenBank/DDBJ whole genome shotgun (WGS) entry which is preliminary data.</text>
</comment>
<evidence type="ECO:0000313" key="3">
    <source>
        <dbReference type="Proteomes" id="UP000677875"/>
    </source>
</evidence>
<reference evidence="2" key="1">
    <citation type="submission" date="2021-04" db="EMBL/GenBank/DDBJ databases">
        <title>Genome seq and assembly of Streptomyces sp. RG38.</title>
        <authorList>
            <person name="Chhetri G."/>
        </authorList>
    </citation>
    <scope>NUCLEOTIDE SEQUENCE</scope>
    <source>
        <strain evidence="2">RG38</strain>
    </source>
</reference>